<dbReference type="GO" id="GO:0000122">
    <property type="term" value="P:negative regulation of transcription by RNA polymerase II"/>
    <property type="evidence" value="ECO:0007669"/>
    <property type="project" value="TreeGrafter"/>
</dbReference>
<organism evidence="8 9">
    <name type="scientific">Sarcoptes scabiei</name>
    <name type="common">Itch mite</name>
    <name type="synonym">Acarus scabiei</name>
    <dbReference type="NCBI Taxonomy" id="52283"/>
    <lineage>
        <taxon>Eukaryota</taxon>
        <taxon>Metazoa</taxon>
        <taxon>Ecdysozoa</taxon>
        <taxon>Arthropoda</taxon>
        <taxon>Chelicerata</taxon>
        <taxon>Arachnida</taxon>
        <taxon>Acari</taxon>
        <taxon>Acariformes</taxon>
        <taxon>Sarcoptiformes</taxon>
        <taxon>Astigmata</taxon>
        <taxon>Psoroptidia</taxon>
        <taxon>Sarcoptoidea</taxon>
        <taxon>Sarcoptidae</taxon>
        <taxon>Sarcoptinae</taxon>
        <taxon>Sarcoptes</taxon>
    </lineage>
</organism>
<evidence type="ECO:0000256" key="4">
    <source>
        <dbReference type="ARBA" id="ARBA00023015"/>
    </source>
</evidence>
<accession>A0A131ZYJ1</accession>
<keyword evidence="3" id="KW-0862">Zinc</keyword>
<proteinExistence type="predicted"/>
<protein>
    <submittedName>
        <fullName evidence="8">Nuclear hormone receptor-like protein 1</fullName>
    </submittedName>
</protein>
<dbReference type="InterPro" id="IPR000536">
    <property type="entry name" value="Nucl_hrmn_rcpt_lig-bd"/>
</dbReference>
<reference evidence="8 9" key="1">
    <citation type="journal article" date="2015" name="Parasit. Vectors">
        <title>Draft genome of the scabies mite.</title>
        <authorList>
            <person name="Rider S.D.Jr."/>
            <person name="Morgan M.S."/>
            <person name="Arlian L.G."/>
        </authorList>
    </citation>
    <scope>NUCLEOTIDE SEQUENCE [LARGE SCALE GENOMIC DNA]</scope>
    <source>
        <strain evidence="8">Arlian Lab</strain>
    </source>
</reference>
<comment type="caution">
    <text evidence="8">The sequence shown here is derived from an EMBL/GenBank/DDBJ whole genome shotgun (WGS) entry which is preliminary data.</text>
</comment>
<keyword evidence="1" id="KW-0479">Metal-binding</keyword>
<dbReference type="Proteomes" id="UP000616769">
    <property type="component" value="Unassembled WGS sequence"/>
</dbReference>
<evidence type="ECO:0000313" key="8">
    <source>
        <dbReference type="EMBL" id="KPM03375.1"/>
    </source>
</evidence>
<evidence type="ECO:0000256" key="5">
    <source>
        <dbReference type="ARBA" id="ARBA00023125"/>
    </source>
</evidence>
<dbReference type="PANTHER" id="PTHR24082:SF283">
    <property type="entry name" value="NUCLEAR HORMONE RECEPTOR HR96"/>
    <property type="match status" value="1"/>
</dbReference>
<dbReference type="PROSITE" id="PS51843">
    <property type="entry name" value="NR_LBD"/>
    <property type="match status" value="1"/>
</dbReference>
<keyword evidence="6" id="KW-0804">Transcription</keyword>
<evidence type="ECO:0000256" key="7">
    <source>
        <dbReference type="ARBA" id="ARBA00023170"/>
    </source>
</evidence>
<dbReference type="OrthoDB" id="6352325at2759"/>
<sequence>MILKNIPSFKILCQEDKIQLLKKSYGAIKFLTHIPFFNLQEESCLLEHVEKEFIVFSRDYIIRTMGEEFYKRFLKFIISFNEDWIKDLTVLNLLSMIILFYPNRGELQQRDYIRLEFFRNSILLQKYLQSKYGSICEGRASYLKLLARIEELNYINEKCIELLFKLDPTVIGPLTKEIFNVPKND</sequence>
<gene>
    <name evidence="8" type="ORF">QR98_0018060</name>
</gene>
<keyword evidence="5" id="KW-0238">DNA-binding</keyword>
<dbReference type="GO" id="GO:0000978">
    <property type="term" value="F:RNA polymerase II cis-regulatory region sequence-specific DNA binding"/>
    <property type="evidence" value="ECO:0007669"/>
    <property type="project" value="TreeGrafter"/>
</dbReference>
<dbReference type="Gene3D" id="1.10.565.10">
    <property type="entry name" value="Retinoid X Receptor"/>
    <property type="match status" value="1"/>
</dbReference>
<evidence type="ECO:0000313" key="9">
    <source>
        <dbReference type="Proteomes" id="UP000616769"/>
    </source>
</evidence>
<dbReference type="InterPro" id="IPR050234">
    <property type="entry name" value="Nuclear_hormone_rcpt_NR1"/>
</dbReference>
<evidence type="ECO:0000256" key="2">
    <source>
        <dbReference type="ARBA" id="ARBA00022771"/>
    </source>
</evidence>
<evidence type="ECO:0000256" key="6">
    <source>
        <dbReference type="ARBA" id="ARBA00023163"/>
    </source>
</evidence>
<dbReference type="EMBL" id="JXLN01004836">
    <property type="protein sequence ID" value="KPM03375.1"/>
    <property type="molecule type" value="Genomic_DNA"/>
</dbReference>
<dbReference type="SUPFAM" id="SSF48508">
    <property type="entry name" value="Nuclear receptor ligand-binding domain"/>
    <property type="match status" value="1"/>
</dbReference>
<keyword evidence="7 8" id="KW-0675">Receptor</keyword>
<dbReference type="AlphaFoldDB" id="A0A131ZYJ1"/>
<dbReference type="GO" id="GO:0030154">
    <property type="term" value="P:cell differentiation"/>
    <property type="evidence" value="ECO:0007669"/>
    <property type="project" value="TreeGrafter"/>
</dbReference>
<dbReference type="InterPro" id="IPR035500">
    <property type="entry name" value="NHR-like_dom_sf"/>
</dbReference>
<dbReference type="GO" id="GO:0004879">
    <property type="term" value="F:nuclear receptor activity"/>
    <property type="evidence" value="ECO:0007669"/>
    <property type="project" value="TreeGrafter"/>
</dbReference>
<name>A0A131ZYJ1_SARSC</name>
<dbReference type="VEuPathDB" id="VectorBase:SSCA000197"/>
<evidence type="ECO:0000256" key="3">
    <source>
        <dbReference type="ARBA" id="ARBA00022833"/>
    </source>
</evidence>
<keyword evidence="4" id="KW-0805">Transcription regulation</keyword>
<keyword evidence="2" id="KW-0863">Zinc-finger</keyword>
<evidence type="ECO:0000256" key="1">
    <source>
        <dbReference type="ARBA" id="ARBA00022723"/>
    </source>
</evidence>
<dbReference type="GO" id="GO:0008270">
    <property type="term" value="F:zinc ion binding"/>
    <property type="evidence" value="ECO:0007669"/>
    <property type="project" value="UniProtKB-KW"/>
</dbReference>
<dbReference type="PANTHER" id="PTHR24082">
    <property type="entry name" value="NUCLEAR HORMONE RECEPTOR"/>
    <property type="match status" value="1"/>
</dbReference>
<dbReference type="GO" id="GO:0045944">
    <property type="term" value="P:positive regulation of transcription by RNA polymerase II"/>
    <property type="evidence" value="ECO:0007669"/>
    <property type="project" value="TreeGrafter"/>
</dbReference>